<dbReference type="InterPro" id="IPR036388">
    <property type="entry name" value="WH-like_DNA-bd_sf"/>
</dbReference>
<dbReference type="InterPro" id="IPR036390">
    <property type="entry name" value="WH_DNA-bd_sf"/>
</dbReference>
<evidence type="ECO:0000256" key="4">
    <source>
        <dbReference type="ARBA" id="ARBA00023163"/>
    </source>
</evidence>
<dbReference type="InterPro" id="IPR037402">
    <property type="entry name" value="YidZ_PBP2"/>
</dbReference>
<feature type="domain" description="HTH lysR-type" evidence="5">
    <location>
        <begin position="4"/>
        <end position="61"/>
    </location>
</feature>
<dbReference type="SUPFAM" id="SSF53850">
    <property type="entry name" value="Periplasmic binding protein-like II"/>
    <property type="match status" value="1"/>
</dbReference>
<keyword evidence="4" id="KW-0804">Transcription</keyword>
<keyword evidence="2" id="KW-0805">Transcription regulation</keyword>
<reference evidence="6 7" key="1">
    <citation type="submission" date="2023-08" db="EMBL/GenBank/DDBJ databases">
        <title>Microbacterium psychrotolerans sp. nov., a psychrotolerant bacterium isolated from soil in Heilongjiang Province, China.</title>
        <authorList>
            <person name="An P."/>
            <person name="Zhao D."/>
            <person name="Xiang H."/>
        </authorList>
    </citation>
    <scope>NUCLEOTIDE SEQUENCE [LARGE SCALE GENOMIC DNA]</scope>
    <source>
        <strain evidence="6 7">QXD-8</strain>
    </source>
</reference>
<accession>A0ABU0Z0V9</accession>
<evidence type="ECO:0000256" key="3">
    <source>
        <dbReference type="ARBA" id="ARBA00023125"/>
    </source>
</evidence>
<dbReference type="InterPro" id="IPR005119">
    <property type="entry name" value="LysR_subst-bd"/>
</dbReference>
<dbReference type="PRINTS" id="PR00039">
    <property type="entry name" value="HTHLYSR"/>
</dbReference>
<gene>
    <name evidence="6" type="ORF">Q9R08_05695</name>
</gene>
<dbReference type="InterPro" id="IPR000847">
    <property type="entry name" value="LysR_HTH_N"/>
</dbReference>
<proteinExistence type="inferred from homology"/>
<name>A0ABU0Z0V9_9MICO</name>
<protein>
    <submittedName>
        <fullName evidence="6">LysR family transcriptional regulator</fullName>
    </submittedName>
</protein>
<organism evidence="6 7">
    <name type="scientific">Microbacterium psychrotolerans</name>
    <dbReference type="NCBI Taxonomy" id="3068321"/>
    <lineage>
        <taxon>Bacteria</taxon>
        <taxon>Bacillati</taxon>
        <taxon>Actinomycetota</taxon>
        <taxon>Actinomycetes</taxon>
        <taxon>Micrococcales</taxon>
        <taxon>Microbacteriaceae</taxon>
        <taxon>Microbacterium</taxon>
    </lineage>
</organism>
<dbReference type="SUPFAM" id="SSF46785">
    <property type="entry name" value="Winged helix' DNA-binding domain"/>
    <property type="match status" value="1"/>
</dbReference>
<dbReference type="InterPro" id="IPR050389">
    <property type="entry name" value="LysR-type_TF"/>
</dbReference>
<dbReference type="Pfam" id="PF03466">
    <property type="entry name" value="LysR_substrate"/>
    <property type="match status" value="1"/>
</dbReference>
<dbReference type="PANTHER" id="PTHR30118">
    <property type="entry name" value="HTH-TYPE TRANSCRIPTIONAL REGULATOR LEUO-RELATED"/>
    <property type="match status" value="1"/>
</dbReference>
<dbReference type="Proteomes" id="UP001235133">
    <property type="component" value="Unassembled WGS sequence"/>
</dbReference>
<dbReference type="PANTHER" id="PTHR30118:SF15">
    <property type="entry name" value="TRANSCRIPTIONAL REGULATORY PROTEIN"/>
    <property type="match status" value="1"/>
</dbReference>
<evidence type="ECO:0000256" key="2">
    <source>
        <dbReference type="ARBA" id="ARBA00023015"/>
    </source>
</evidence>
<comment type="caution">
    <text evidence="6">The sequence shown here is derived from an EMBL/GenBank/DDBJ whole genome shotgun (WGS) entry which is preliminary data.</text>
</comment>
<dbReference type="Pfam" id="PF00126">
    <property type="entry name" value="HTH_1"/>
    <property type="match status" value="1"/>
</dbReference>
<keyword evidence="3" id="KW-0238">DNA-binding</keyword>
<dbReference type="RefSeq" id="WP_308866912.1">
    <property type="nucleotide sequence ID" value="NZ_JAVFWO010000002.1"/>
</dbReference>
<comment type="similarity">
    <text evidence="1">Belongs to the LysR transcriptional regulatory family.</text>
</comment>
<evidence type="ECO:0000313" key="6">
    <source>
        <dbReference type="EMBL" id="MDQ7877466.1"/>
    </source>
</evidence>
<sequence>MATFDLNLLRPLLVLLEERNVTRAAERLHLSQPATSAALARLRRHYDDDLLVRAGRTMQLTPFARDLLPAVSRAVAELEPVIDRKESFDPAETERRFVIGATDYMTAILAGPLLRTFSAEAPRASVDFVPQPERDGTLSPYSRVDLIVGPVGFNISGHSQELFTDDFVLIADPDNAALSAPEPSIARLSELPHAIAYLNDPDRDNVQDLLRRAGIEHVVGARLFGLASLPLLVSGTEMVALVPRMLAAKASRTLHLSIFELPQGFTIPMTECVYWHPRDDEDAALVWLRAALMRTVPALSREPSGPLPKRLRMTG</sequence>
<keyword evidence="7" id="KW-1185">Reference proteome</keyword>
<dbReference type="PROSITE" id="PS50931">
    <property type="entry name" value="HTH_LYSR"/>
    <property type="match status" value="1"/>
</dbReference>
<evidence type="ECO:0000256" key="1">
    <source>
        <dbReference type="ARBA" id="ARBA00009437"/>
    </source>
</evidence>
<dbReference type="Gene3D" id="3.40.190.10">
    <property type="entry name" value="Periplasmic binding protein-like II"/>
    <property type="match status" value="2"/>
</dbReference>
<dbReference type="Gene3D" id="1.10.10.10">
    <property type="entry name" value="Winged helix-like DNA-binding domain superfamily/Winged helix DNA-binding domain"/>
    <property type="match status" value="1"/>
</dbReference>
<dbReference type="CDD" id="cd08417">
    <property type="entry name" value="PBP2_Nitroaromatics_like"/>
    <property type="match status" value="1"/>
</dbReference>
<dbReference type="EMBL" id="JAVFWO010000002">
    <property type="protein sequence ID" value="MDQ7877466.1"/>
    <property type="molecule type" value="Genomic_DNA"/>
</dbReference>
<evidence type="ECO:0000313" key="7">
    <source>
        <dbReference type="Proteomes" id="UP001235133"/>
    </source>
</evidence>
<evidence type="ECO:0000259" key="5">
    <source>
        <dbReference type="PROSITE" id="PS50931"/>
    </source>
</evidence>